<dbReference type="AlphaFoldDB" id="A0A916J5Q6"/>
<accession>A0A916J5Q6</accession>
<dbReference type="EMBL" id="CAJQUM010000001">
    <property type="protein sequence ID" value="CAG4884420.1"/>
    <property type="molecule type" value="Genomic_DNA"/>
</dbReference>
<evidence type="ECO:0000313" key="2">
    <source>
        <dbReference type="Proteomes" id="UP000742786"/>
    </source>
</evidence>
<dbReference type="RefSeq" id="WP_220636275.1">
    <property type="nucleotide sequence ID" value="NZ_CAJQUM010000001.1"/>
</dbReference>
<protein>
    <recommendedName>
        <fullName evidence="3">DUF3175 domain-containing protein</fullName>
    </recommendedName>
</protein>
<organism evidence="1 2">
    <name type="scientific">Georgfuchsia toluolica</name>
    <dbReference type="NCBI Taxonomy" id="424218"/>
    <lineage>
        <taxon>Bacteria</taxon>
        <taxon>Pseudomonadati</taxon>
        <taxon>Pseudomonadota</taxon>
        <taxon>Betaproteobacteria</taxon>
        <taxon>Nitrosomonadales</taxon>
        <taxon>Sterolibacteriaceae</taxon>
        <taxon>Georgfuchsia</taxon>
    </lineage>
</organism>
<evidence type="ECO:0008006" key="3">
    <source>
        <dbReference type="Google" id="ProtNLM"/>
    </source>
</evidence>
<gene>
    <name evidence="1" type="ORF">GTOL_12303</name>
</gene>
<dbReference type="Proteomes" id="UP000742786">
    <property type="component" value="Unassembled WGS sequence"/>
</dbReference>
<evidence type="ECO:0000313" key="1">
    <source>
        <dbReference type="EMBL" id="CAG4884420.1"/>
    </source>
</evidence>
<sequence length="120" mass="13709">MPAKEKPARVLKPRTTPNRRECWSQRVTETSNALDLEPGVFTLRDPRQIALSLKTSAEQSRRRKADPFRSAMSMLSFYINRAGWQLPAGQRACLEAAKDELRLLFGKPCHRRERLGSGQD</sequence>
<proteinExistence type="predicted"/>
<dbReference type="InterPro" id="IPR021513">
    <property type="entry name" value="Phage_RSL1_Orf186"/>
</dbReference>
<reference evidence="1" key="1">
    <citation type="submission" date="2021-04" db="EMBL/GenBank/DDBJ databases">
        <authorList>
            <person name="Hornung B."/>
        </authorList>
    </citation>
    <scope>NUCLEOTIDE SEQUENCE</scope>
    <source>
        <strain evidence="1">G5G6</strain>
    </source>
</reference>
<dbReference type="Pfam" id="PF11373">
    <property type="entry name" value="DUF3175"/>
    <property type="match status" value="1"/>
</dbReference>
<comment type="caution">
    <text evidence="1">The sequence shown here is derived from an EMBL/GenBank/DDBJ whole genome shotgun (WGS) entry which is preliminary data.</text>
</comment>
<keyword evidence="2" id="KW-1185">Reference proteome</keyword>
<name>A0A916J5Q6_9PROT</name>